<evidence type="ECO:0000256" key="6">
    <source>
        <dbReference type="ARBA" id="ARBA00049024"/>
    </source>
</evidence>
<accession>A0ABV0IFR4</accession>
<dbReference type="Gene3D" id="3.40.309.10">
    <property type="entry name" value="Aldehyde Dehydrogenase, Chain A, domain 2"/>
    <property type="match status" value="1"/>
</dbReference>
<evidence type="ECO:0000256" key="3">
    <source>
        <dbReference type="ARBA" id="ARBA00022650"/>
    </source>
</evidence>
<dbReference type="HAMAP" id="MF_00412">
    <property type="entry name" value="ProA"/>
    <property type="match status" value="1"/>
</dbReference>
<dbReference type="InterPro" id="IPR016163">
    <property type="entry name" value="Ald_DH_C"/>
</dbReference>
<gene>
    <name evidence="7" type="primary">proA</name>
    <name evidence="9" type="ORF">ABDK96_01500</name>
</gene>
<dbReference type="Proteomes" id="UP001484097">
    <property type="component" value="Unassembled WGS sequence"/>
</dbReference>
<evidence type="ECO:0000256" key="7">
    <source>
        <dbReference type="HAMAP-Rule" id="MF_00412"/>
    </source>
</evidence>
<feature type="domain" description="Aldehyde dehydrogenase" evidence="8">
    <location>
        <begin position="17"/>
        <end position="293"/>
    </location>
</feature>
<evidence type="ECO:0000256" key="1">
    <source>
        <dbReference type="ARBA" id="ARBA00004985"/>
    </source>
</evidence>
<keyword evidence="5 7" id="KW-0560">Oxidoreductase</keyword>
<dbReference type="Gene3D" id="3.40.605.10">
    <property type="entry name" value="Aldehyde Dehydrogenase, Chain A, domain 1"/>
    <property type="match status" value="1"/>
</dbReference>
<dbReference type="NCBIfam" id="TIGR00407">
    <property type="entry name" value="proA"/>
    <property type="match status" value="1"/>
</dbReference>
<keyword evidence="10" id="KW-1185">Reference proteome</keyword>
<organism evidence="9 10">
    <name type="scientific">Citricoccus nitrophenolicus</name>
    <dbReference type="NCBI Taxonomy" id="863575"/>
    <lineage>
        <taxon>Bacteria</taxon>
        <taxon>Bacillati</taxon>
        <taxon>Actinomycetota</taxon>
        <taxon>Actinomycetes</taxon>
        <taxon>Micrococcales</taxon>
        <taxon>Micrococcaceae</taxon>
        <taxon>Citricoccus</taxon>
    </lineage>
</organism>
<evidence type="ECO:0000313" key="10">
    <source>
        <dbReference type="Proteomes" id="UP001484097"/>
    </source>
</evidence>
<dbReference type="InterPro" id="IPR016161">
    <property type="entry name" value="Ald_DH/histidinol_DH"/>
</dbReference>
<dbReference type="InterPro" id="IPR020593">
    <property type="entry name" value="G-glutamylP_reductase_CS"/>
</dbReference>
<dbReference type="InterPro" id="IPR000965">
    <property type="entry name" value="GPR_dom"/>
</dbReference>
<comment type="function">
    <text evidence="7">Catalyzes the NADPH-dependent reduction of L-glutamate 5-phosphate into L-glutamate 5-semialdehyde and phosphate. The product spontaneously undergoes cyclization to form 1-pyrroline-5-carboxylate.</text>
</comment>
<dbReference type="GO" id="GO:0004350">
    <property type="term" value="F:glutamate-5-semialdehyde dehydrogenase activity"/>
    <property type="evidence" value="ECO:0007669"/>
    <property type="project" value="UniProtKB-EC"/>
</dbReference>
<dbReference type="EMBL" id="JBDXMX010000001">
    <property type="protein sequence ID" value="MEO9246355.1"/>
    <property type="molecule type" value="Genomic_DNA"/>
</dbReference>
<dbReference type="CDD" id="cd07079">
    <property type="entry name" value="ALDH_F18-19_ProA-GPR"/>
    <property type="match status" value="1"/>
</dbReference>
<dbReference type="SUPFAM" id="SSF53720">
    <property type="entry name" value="ALDH-like"/>
    <property type="match status" value="1"/>
</dbReference>
<comment type="similarity">
    <text evidence="7">Belongs to the gamma-glutamyl phosphate reductase family.</text>
</comment>
<dbReference type="NCBIfam" id="NF001221">
    <property type="entry name" value="PRK00197.1"/>
    <property type="match status" value="1"/>
</dbReference>
<name>A0ABV0IFR4_9MICC</name>
<keyword evidence="3 7" id="KW-0641">Proline biosynthesis</keyword>
<sequence>MSTTAENTAASSASGVPAEVRDAILTVSERARKARGELATARRSRKDETLQGMADALVENAPAILSANRQDVEEGRAKGTSEAMLDRLRLDEQRIGALAAALQELVALPDPVGNVVRGRDLPNGLHMTQLRVPLGVVGAIYEARPNVTVDIAGLALKSGNAVILRGGSAARHTNTVLIQILREQALAHGFDADIIQGIDEHGRDGATALMSTRGSVDVLVPRGGRELIQSVVTNAQVPVIETGEGNVHLFIDASAPVRMAVDIALNAKTQRVSVCNSAETLLIHAEAEEAGREVLRALSRAGVFLHVDERARGWLSAAAADSAQTATDEDWGTEYLALEMAVKTVGSLDEAMDHIRRWSTGHTEAIVTNDLANADRFVAEIDSAAVIVNASTRFTDGGQLGLGAEVGISTQKMHARGPMGLEELTTTKWVLRGQGQIRP</sequence>
<evidence type="ECO:0000256" key="2">
    <source>
        <dbReference type="ARBA" id="ARBA00022605"/>
    </source>
</evidence>
<evidence type="ECO:0000259" key="8">
    <source>
        <dbReference type="Pfam" id="PF00171"/>
    </source>
</evidence>
<evidence type="ECO:0000256" key="4">
    <source>
        <dbReference type="ARBA" id="ARBA00022857"/>
    </source>
</evidence>
<dbReference type="PANTHER" id="PTHR11063">
    <property type="entry name" value="GLUTAMATE SEMIALDEHYDE DEHYDROGENASE"/>
    <property type="match status" value="1"/>
</dbReference>
<dbReference type="EC" id="1.2.1.41" evidence="7"/>
<dbReference type="PANTHER" id="PTHR11063:SF8">
    <property type="entry name" value="DELTA-1-PYRROLINE-5-CARBOXYLATE SYNTHASE"/>
    <property type="match status" value="1"/>
</dbReference>
<comment type="caution">
    <text evidence="9">The sequence shown here is derived from an EMBL/GenBank/DDBJ whole genome shotgun (WGS) entry which is preliminary data.</text>
</comment>
<dbReference type="InterPro" id="IPR012134">
    <property type="entry name" value="Glu-5-SA_DH"/>
</dbReference>
<keyword evidence="2 7" id="KW-0028">Amino-acid biosynthesis</keyword>
<keyword evidence="4 7" id="KW-0521">NADP</keyword>
<reference evidence="9 10" key="1">
    <citation type="submission" date="2024-05" db="EMBL/GenBank/DDBJ databases">
        <authorList>
            <person name="Yi C."/>
        </authorList>
    </citation>
    <scope>NUCLEOTIDE SEQUENCE [LARGE SCALE GENOMIC DNA]</scope>
    <source>
        <strain evidence="9 10">XS13</strain>
    </source>
</reference>
<evidence type="ECO:0000256" key="5">
    <source>
        <dbReference type="ARBA" id="ARBA00023002"/>
    </source>
</evidence>
<comment type="pathway">
    <text evidence="1 7">Amino-acid biosynthesis; L-proline biosynthesis; L-glutamate 5-semialdehyde from L-glutamate: step 2/2.</text>
</comment>
<dbReference type="RefSeq" id="WP_347918357.1">
    <property type="nucleotide sequence ID" value="NZ_JBDXMX010000001.1"/>
</dbReference>
<dbReference type="Pfam" id="PF00171">
    <property type="entry name" value="Aldedh"/>
    <property type="match status" value="1"/>
</dbReference>
<proteinExistence type="inferred from homology"/>
<comment type="catalytic activity">
    <reaction evidence="6 7">
        <text>L-glutamate 5-semialdehyde + phosphate + NADP(+) = L-glutamyl 5-phosphate + NADPH + H(+)</text>
        <dbReference type="Rhea" id="RHEA:19541"/>
        <dbReference type="ChEBI" id="CHEBI:15378"/>
        <dbReference type="ChEBI" id="CHEBI:43474"/>
        <dbReference type="ChEBI" id="CHEBI:57783"/>
        <dbReference type="ChEBI" id="CHEBI:58066"/>
        <dbReference type="ChEBI" id="CHEBI:58274"/>
        <dbReference type="ChEBI" id="CHEBI:58349"/>
        <dbReference type="EC" id="1.2.1.41"/>
    </reaction>
</comment>
<dbReference type="InterPro" id="IPR016162">
    <property type="entry name" value="Ald_DH_N"/>
</dbReference>
<dbReference type="PIRSF" id="PIRSF000151">
    <property type="entry name" value="GPR"/>
    <property type="match status" value="1"/>
</dbReference>
<dbReference type="PROSITE" id="PS01223">
    <property type="entry name" value="PROA"/>
    <property type="match status" value="1"/>
</dbReference>
<keyword evidence="7" id="KW-0963">Cytoplasm</keyword>
<dbReference type="InterPro" id="IPR015590">
    <property type="entry name" value="Aldehyde_DH_dom"/>
</dbReference>
<protein>
    <recommendedName>
        <fullName evidence="7">Gamma-glutamyl phosphate reductase</fullName>
        <shortName evidence="7">GPR</shortName>
        <ecNumber evidence="7">1.2.1.41</ecNumber>
    </recommendedName>
    <alternativeName>
        <fullName evidence="7">Glutamate-5-semialdehyde dehydrogenase</fullName>
    </alternativeName>
    <alternativeName>
        <fullName evidence="7">Glutamyl-gamma-semialdehyde dehydrogenase</fullName>
        <shortName evidence="7">GSA dehydrogenase</shortName>
    </alternativeName>
</protein>
<comment type="subcellular location">
    <subcellularLocation>
        <location evidence="7">Cytoplasm</location>
    </subcellularLocation>
</comment>
<evidence type="ECO:0000313" key="9">
    <source>
        <dbReference type="EMBL" id="MEO9246355.1"/>
    </source>
</evidence>